<dbReference type="PANTHER" id="PTHR43214:SF43">
    <property type="entry name" value="TWO-COMPONENT RESPONSE REGULATOR"/>
    <property type="match status" value="1"/>
</dbReference>
<proteinExistence type="predicted"/>
<dbReference type="InterPro" id="IPR011006">
    <property type="entry name" value="CheY-like_superfamily"/>
</dbReference>
<dbReference type="PROSITE" id="PS50110">
    <property type="entry name" value="RESPONSE_REGULATORY"/>
    <property type="match status" value="1"/>
</dbReference>
<name>A0A0S4QJF6_9ACTN</name>
<sequence length="264" mass="27944">MITHYAATPTVNGRVDADQRSRADEATADRSSRASPEPAAIDPSESLADILRIDVLVADHDPISRHVLSRVVRNARGQDNTLRLLGCVDSSIPVKRWENLSDADVVVLSTEPRDDSAELISEITARDISVLTVSTEWDDARLAAAAAAGATGFLVKDAEMKGLPVAVRAVGAGYTLLSPSLETMVRPAGLSAAPARAGSSGSRRSALTERELEVLSLLAQGMSTTETASVLQVSPATVKSHVSHALPKLGARNRLEAVLKIRSR</sequence>
<feature type="compositionally biased region" description="Basic and acidic residues" evidence="3">
    <location>
        <begin position="15"/>
        <end position="32"/>
    </location>
</feature>
<dbReference type="Pfam" id="PF00196">
    <property type="entry name" value="GerE"/>
    <property type="match status" value="1"/>
</dbReference>
<feature type="domain" description="HTH luxR-type" evidence="4">
    <location>
        <begin position="200"/>
        <end position="264"/>
    </location>
</feature>
<gene>
    <name evidence="6" type="ORF">Ga0074812_10433</name>
</gene>
<dbReference type="SUPFAM" id="SSF52172">
    <property type="entry name" value="CheY-like"/>
    <property type="match status" value="1"/>
</dbReference>
<dbReference type="SUPFAM" id="SSF46894">
    <property type="entry name" value="C-terminal effector domain of the bipartite response regulators"/>
    <property type="match status" value="1"/>
</dbReference>
<dbReference type="GO" id="GO:0006355">
    <property type="term" value="P:regulation of DNA-templated transcription"/>
    <property type="evidence" value="ECO:0007669"/>
    <property type="project" value="InterPro"/>
</dbReference>
<dbReference type="PRINTS" id="PR00038">
    <property type="entry name" value="HTHLUXR"/>
</dbReference>
<dbReference type="RefSeq" id="WP_091273046.1">
    <property type="nucleotide sequence ID" value="NZ_FAOZ01000004.1"/>
</dbReference>
<dbReference type="SMART" id="SM00421">
    <property type="entry name" value="HTH_LUXR"/>
    <property type="match status" value="1"/>
</dbReference>
<protein>
    <submittedName>
        <fullName evidence="6">DNA-binding response regulator, NarL/FixJ family, contains REC and HTH domains</fullName>
    </submittedName>
</protein>
<dbReference type="InterPro" id="IPR016032">
    <property type="entry name" value="Sig_transdc_resp-reg_C-effctor"/>
</dbReference>
<keyword evidence="7" id="KW-1185">Reference proteome</keyword>
<dbReference type="CDD" id="cd06170">
    <property type="entry name" value="LuxR_C_like"/>
    <property type="match status" value="1"/>
</dbReference>
<evidence type="ECO:0000313" key="6">
    <source>
        <dbReference type="EMBL" id="CUU54956.1"/>
    </source>
</evidence>
<dbReference type="InterPro" id="IPR000792">
    <property type="entry name" value="Tscrpt_reg_LuxR_C"/>
</dbReference>
<accession>A0A0S4QJF6</accession>
<comment type="caution">
    <text evidence="2">Lacks conserved residue(s) required for the propagation of feature annotation.</text>
</comment>
<evidence type="ECO:0000256" key="1">
    <source>
        <dbReference type="ARBA" id="ARBA00023125"/>
    </source>
</evidence>
<dbReference type="InterPro" id="IPR001789">
    <property type="entry name" value="Sig_transdc_resp-reg_receiver"/>
</dbReference>
<evidence type="ECO:0000256" key="3">
    <source>
        <dbReference type="SAM" id="MobiDB-lite"/>
    </source>
</evidence>
<dbReference type="EMBL" id="FAOZ01000004">
    <property type="protein sequence ID" value="CUU54956.1"/>
    <property type="molecule type" value="Genomic_DNA"/>
</dbReference>
<dbReference type="Proteomes" id="UP000198802">
    <property type="component" value="Unassembled WGS sequence"/>
</dbReference>
<evidence type="ECO:0000313" key="7">
    <source>
        <dbReference type="Proteomes" id="UP000198802"/>
    </source>
</evidence>
<evidence type="ECO:0000259" key="4">
    <source>
        <dbReference type="PROSITE" id="PS50043"/>
    </source>
</evidence>
<dbReference type="InterPro" id="IPR039420">
    <property type="entry name" value="WalR-like"/>
</dbReference>
<reference evidence="7" key="1">
    <citation type="submission" date="2015-11" db="EMBL/GenBank/DDBJ databases">
        <authorList>
            <person name="Varghese N."/>
        </authorList>
    </citation>
    <scope>NUCLEOTIDE SEQUENCE [LARGE SCALE GENOMIC DNA]</scope>
    <source>
        <strain evidence="7">DSM 45899</strain>
    </source>
</reference>
<evidence type="ECO:0000259" key="5">
    <source>
        <dbReference type="PROSITE" id="PS50110"/>
    </source>
</evidence>
<dbReference type="AlphaFoldDB" id="A0A0S4QJF6"/>
<dbReference type="PANTHER" id="PTHR43214">
    <property type="entry name" value="TWO-COMPONENT RESPONSE REGULATOR"/>
    <property type="match status" value="1"/>
</dbReference>
<evidence type="ECO:0000256" key="2">
    <source>
        <dbReference type="PROSITE-ProRule" id="PRU00169"/>
    </source>
</evidence>
<dbReference type="Gene3D" id="3.40.50.2300">
    <property type="match status" value="1"/>
</dbReference>
<keyword evidence="1 6" id="KW-0238">DNA-binding</keyword>
<dbReference type="GO" id="GO:0000160">
    <property type="term" value="P:phosphorelay signal transduction system"/>
    <property type="evidence" value="ECO:0007669"/>
    <property type="project" value="InterPro"/>
</dbReference>
<feature type="domain" description="Response regulatory" evidence="5">
    <location>
        <begin position="54"/>
        <end position="171"/>
    </location>
</feature>
<feature type="region of interest" description="Disordered" evidence="3">
    <location>
        <begin position="1"/>
        <end position="41"/>
    </location>
</feature>
<dbReference type="PROSITE" id="PS50043">
    <property type="entry name" value="HTH_LUXR_2"/>
    <property type="match status" value="1"/>
</dbReference>
<dbReference type="GO" id="GO:0003677">
    <property type="term" value="F:DNA binding"/>
    <property type="evidence" value="ECO:0007669"/>
    <property type="project" value="UniProtKB-KW"/>
</dbReference>
<organism evidence="6 7">
    <name type="scientific">Parafrankia irregularis</name>
    <dbReference type="NCBI Taxonomy" id="795642"/>
    <lineage>
        <taxon>Bacteria</taxon>
        <taxon>Bacillati</taxon>
        <taxon>Actinomycetota</taxon>
        <taxon>Actinomycetes</taxon>
        <taxon>Frankiales</taxon>
        <taxon>Frankiaceae</taxon>
        <taxon>Parafrankia</taxon>
    </lineage>
</organism>